<dbReference type="RefSeq" id="WP_244450120.1">
    <property type="nucleotide sequence ID" value="NZ_CP083239.1"/>
</dbReference>
<protein>
    <submittedName>
        <fullName evidence="8">Porin family protein</fullName>
    </submittedName>
</protein>
<dbReference type="PANTHER" id="PTHR34001:SF3">
    <property type="entry name" value="BLL7405 PROTEIN"/>
    <property type="match status" value="1"/>
</dbReference>
<gene>
    <name evidence="8" type="ORF">K9D25_06890</name>
</gene>
<dbReference type="PANTHER" id="PTHR34001">
    <property type="entry name" value="BLL7405 PROTEIN"/>
    <property type="match status" value="1"/>
</dbReference>
<dbReference type="InterPro" id="IPR011250">
    <property type="entry name" value="OMP/PagP_B-barrel"/>
</dbReference>
<keyword evidence="3" id="KW-0472">Membrane</keyword>
<evidence type="ECO:0000256" key="2">
    <source>
        <dbReference type="ARBA" id="ARBA00022729"/>
    </source>
</evidence>
<evidence type="ECO:0000313" key="9">
    <source>
        <dbReference type="Proteomes" id="UP000831684"/>
    </source>
</evidence>
<organism evidence="8 9">
    <name type="scientific">Ancylobacter polymorphus</name>
    <dbReference type="NCBI Taxonomy" id="223390"/>
    <lineage>
        <taxon>Bacteria</taxon>
        <taxon>Pseudomonadati</taxon>
        <taxon>Pseudomonadota</taxon>
        <taxon>Alphaproteobacteria</taxon>
        <taxon>Hyphomicrobiales</taxon>
        <taxon>Xanthobacteraceae</taxon>
        <taxon>Ancylobacter</taxon>
    </lineage>
</organism>
<dbReference type="Proteomes" id="UP000831684">
    <property type="component" value="Chromosome"/>
</dbReference>
<dbReference type="InterPro" id="IPR051692">
    <property type="entry name" value="OMP-like"/>
</dbReference>
<dbReference type="KEGG" id="apol:K9D25_06890"/>
<keyword evidence="4" id="KW-0998">Cell outer membrane</keyword>
<dbReference type="EMBL" id="CP083239">
    <property type="protein sequence ID" value="UOK72421.1"/>
    <property type="molecule type" value="Genomic_DNA"/>
</dbReference>
<evidence type="ECO:0000313" key="8">
    <source>
        <dbReference type="EMBL" id="UOK72421.1"/>
    </source>
</evidence>
<keyword evidence="2 6" id="KW-0732">Signal</keyword>
<dbReference type="SUPFAM" id="SSF56925">
    <property type="entry name" value="OMPA-like"/>
    <property type="match status" value="1"/>
</dbReference>
<name>A0A9E6ZXZ0_9HYPH</name>
<accession>A0A9E6ZXZ0</accession>
<comment type="subcellular location">
    <subcellularLocation>
        <location evidence="1">Cell outer membrane</location>
    </subcellularLocation>
</comment>
<feature type="signal peptide" evidence="6">
    <location>
        <begin position="1"/>
        <end position="21"/>
    </location>
</feature>
<dbReference type="Pfam" id="PF13505">
    <property type="entry name" value="OMP_b-brl"/>
    <property type="match status" value="1"/>
</dbReference>
<sequence length="250" mass="26234">MKNVLLGAVLMSAAMPVAAMAADLPYPTKAEVIVAEPMFSWTGFYLGANVGFGGNDFDYPFSVTADGLPVASGSATVDSSGFFGGAQIGYNYQFMNNVVLGVEADFQWSGIEGKADAGLSVPLIPTSASVSAGSEVEWFGTIRARLGYAFDHLLVYGTGGAAYGKVKHSIGITAPGLLFSESADDTNWGWTAGGGFEYAINNNWTLKTEYLYVDLGENTAIAGFLAPGVYGALDAKTTFHTVKAGLNYKF</sequence>
<evidence type="ECO:0000256" key="1">
    <source>
        <dbReference type="ARBA" id="ARBA00004442"/>
    </source>
</evidence>
<evidence type="ECO:0000256" key="3">
    <source>
        <dbReference type="ARBA" id="ARBA00023136"/>
    </source>
</evidence>
<dbReference type="AlphaFoldDB" id="A0A9E6ZXZ0"/>
<evidence type="ECO:0000256" key="5">
    <source>
        <dbReference type="ARBA" id="ARBA00038306"/>
    </source>
</evidence>
<evidence type="ECO:0000259" key="7">
    <source>
        <dbReference type="Pfam" id="PF13505"/>
    </source>
</evidence>
<dbReference type="Gene3D" id="2.40.160.20">
    <property type="match status" value="1"/>
</dbReference>
<reference evidence="8" key="1">
    <citation type="submission" date="2021-09" db="EMBL/GenBank/DDBJ databases">
        <title>Network and meta-omics reveal the key degrader and cooperation patterns in an efficient 1,4-dioxane-degrading microbial community.</title>
        <authorList>
            <person name="Dai C."/>
        </authorList>
    </citation>
    <scope>NUCLEOTIDE SEQUENCE</scope>
    <source>
        <strain evidence="8">ZM13</strain>
    </source>
</reference>
<dbReference type="InterPro" id="IPR027385">
    <property type="entry name" value="Beta-barrel_OMP"/>
</dbReference>
<feature type="domain" description="Outer membrane protein beta-barrel" evidence="7">
    <location>
        <begin position="40"/>
        <end position="250"/>
    </location>
</feature>
<evidence type="ECO:0000256" key="6">
    <source>
        <dbReference type="SAM" id="SignalP"/>
    </source>
</evidence>
<dbReference type="GO" id="GO:0009279">
    <property type="term" value="C:cell outer membrane"/>
    <property type="evidence" value="ECO:0007669"/>
    <property type="project" value="UniProtKB-SubCell"/>
</dbReference>
<proteinExistence type="inferred from homology"/>
<comment type="similarity">
    <text evidence="5">Belongs to the Omp25/RopB family.</text>
</comment>
<feature type="chain" id="PRO_5039530063" evidence="6">
    <location>
        <begin position="22"/>
        <end position="250"/>
    </location>
</feature>
<evidence type="ECO:0000256" key="4">
    <source>
        <dbReference type="ARBA" id="ARBA00023237"/>
    </source>
</evidence>